<reference evidence="1 2" key="1">
    <citation type="submission" date="2016-02" db="EMBL/GenBank/DDBJ databases">
        <title>Genome analysis of coral dinoflagellate symbionts highlights evolutionary adaptations to a symbiotic lifestyle.</title>
        <authorList>
            <person name="Aranda M."/>
            <person name="Li Y."/>
            <person name="Liew Y.J."/>
            <person name="Baumgarten S."/>
            <person name="Simakov O."/>
            <person name="Wilson M."/>
            <person name="Piel J."/>
            <person name="Ashoor H."/>
            <person name="Bougouffa S."/>
            <person name="Bajic V.B."/>
            <person name="Ryu T."/>
            <person name="Ravasi T."/>
            <person name="Bayer T."/>
            <person name="Micklem G."/>
            <person name="Kim H."/>
            <person name="Bhak J."/>
            <person name="Lajeunesse T.C."/>
            <person name="Voolstra C.R."/>
        </authorList>
    </citation>
    <scope>NUCLEOTIDE SEQUENCE [LARGE SCALE GENOMIC DNA]</scope>
    <source>
        <strain evidence="1 2">CCMP2467</strain>
    </source>
</reference>
<protein>
    <submittedName>
        <fullName evidence="1">Uncharacterized protein</fullName>
    </submittedName>
</protein>
<gene>
    <name evidence="1" type="ORF">AK812_SmicGene37363</name>
</gene>
<name>A0A1Q9CGG0_SYMMI</name>
<dbReference type="AlphaFoldDB" id="A0A1Q9CGG0"/>
<evidence type="ECO:0000313" key="1">
    <source>
        <dbReference type="EMBL" id="OLP82023.1"/>
    </source>
</evidence>
<proteinExistence type="predicted"/>
<keyword evidence="2" id="KW-1185">Reference proteome</keyword>
<evidence type="ECO:0000313" key="2">
    <source>
        <dbReference type="Proteomes" id="UP000186817"/>
    </source>
</evidence>
<dbReference type="Proteomes" id="UP000186817">
    <property type="component" value="Unassembled WGS sequence"/>
</dbReference>
<organism evidence="1 2">
    <name type="scientific">Symbiodinium microadriaticum</name>
    <name type="common">Dinoflagellate</name>
    <name type="synonym">Zooxanthella microadriatica</name>
    <dbReference type="NCBI Taxonomy" id="2951"/>
    <lineage>
        <taxon>Eukaryota</taxon>
        <taxon>Sar</taxon>
        <taxon>Alveolata</taxon>
        <taxon>Dinophyceae</taxon>
        <taxon>Suessiales</taxon>
        <taxon>Symbiodiniaceae</taxon>
        <taxon>Symbiodinium</taxon>
    </lineage>
</organism>
<dbReference type="EMBL" id="LSRX01001230">
    <property type="protein sequence ID" value="OLP82023.1"/>
    <property type="molecule type" value="Genomic_DNA"/>
</dbReference>
<sequence>MHRPVVKRWKTGRLQRLLPPSYIKKWSGNAALDTWSTLKGWFSAQLGRICTRSSGRFPSSGGGGHVGTALGDALPSHARKHDRRRVDEVRLKGPASTADAALAMGAGLSLGIWQSMCWRSNPLRRNSPASSDFKEFEYSAIDLTSLAAAMAEVSFIPDACNANQARGSLAEDAFKGSLGSQSFLRASEV</sequence>
<accession>A0A1Q9CGG0</accession>
<comment type="caution">
    <text evidence="1">The sequence shown here is derived from an EMBL/GenBank/DDBJ whole genome shotgun (WGS) entry which is preliminary data.</text>
</comment>